<dbReference type="RefSeq" id="WP_382379482.1">
    <property type="nucleotide sequence ID" value="NZ_JBHRZI010000045.1"/>
</dbReference>
<comment type="caution">
    <text evidence="1">The sequence shown here is derived from an EMBL/GenBank/DDBJ whole genome shotgun (WGS) entry which is preliminary data.</text>
</comment>
<gene>
    <name evidence="1" type="ORF">ACFOWZ_41520</name>
</gene>
<protein>
    <recommendedName>
        <fullName evidence="3">Polymerase nucleotidyl transferase domain-containing protein</fullName>
    </recommendedName>
</protein>
<dbReference type="SUPFAM" id="SSF81301">
    <property type="entry name" value="Nucleotidyltransferase"/>
    <property type="match status" value="1"/>
</dbReference>
<keyword evidence="2" id="KW-1185">Reference proteome</keyword>
<evidence type="ECO:0008006" key="3">
    <source>
        <dbReference type="Google" id="ProtNLM"/>
    </source>
</evidence>
<dbReference type="EMBL" id="JBHRZI010000045">
    <property type="protein sequence ID" value="MFC3897986.1"/>
    <property type="molecule type" value="Genomic_DNA"/>
</dbReference>
<accession>A0ABV8C7B9</accession>
<evidence type="ECO:0000313" key="1">
    <source>
        <dbReference type="EMBL" id="MFC3897986.1"/>
    </source>
</evidence>
<sequence length="232" mass="26381">MRLSKDQLVEGIPAEQARELMRIYRVNPGLTEFAVDLLEVGEADAEKLLERFVEAGYLEIAERDRNGVAWWFTTIRGNALANASFAKPITRATAQRHLDGFLERVRTYNADRSKPYSVTRVTVFGSYLDSTQDRLGDLDLAIQVVRRGSTEEYLKRRDAITAASSRRFGSYFERLVWPLRELGLYLKDRKPAINITDEDVSALTDQWSNVYDIRADESAEQPPENATVEGLS</sequence>
<dbReference type="Proteomes" id="UP001595690">
    <property type="component" value="Unassembled WGS sequence"/>
</dbReference>
<name>A0ABV8C7B9_9PSEU</name>
<evidence type="ECO:0000313" key="2">
    <source>
        <dbReference type="Proteomes" id="UP001595690"/>
    </source>
</evidence>
<organism evidence="1 2">
    <name type="scientific">Lentzea rhizosphaerae</name>
    <dbReference type="NCBI Taxonomy" id="2041025"/>
    <lineage>
        <taxon>Bacteria</taxon>
        <taxon>Bacillati</taxon>
        <taxon>Actinomycetota</taxon>
        <taxon>Actinomycetes</taxon>
        <taxon>Pseudonocardiales</taxon>
        <taxon>Pseudonocardiaceae</taxon>
        <taxon>Lentzea</taxon>
    </lineage>
</organism>
<proteinExistence type="predicted"/>
<reference evidence="2" key="1">
    <citation type="journal article" date="2019" name="Int. J. Syst. Evol. Microbiol.">
        <title>The Global Catalogue of Microorganisms (GCM) 10K type strain sequencing project: providing services to taxonomists for standard genome sequencing and annotation.</title>
        <authorList>
            <consortium name="The Broad Institute Genomics Platform"/>
            <consortium name="The Broad Institute Genome Sequencing Center for Infectious Disease"/>
            <person name="Wu L."/>
            <person name="Ma J."/>
        </authorList>
    </citation>
    <scope>NUCLEOTIDE SEQUENCE [LARGE SCALE GENOMIC DNA]</scope>
    <source>
        <strain evidence="2">CGMCC 4.7405</strain>
    </source>
</reference>
<dbReference type="InterPro" id="IPR043519">
    <property type="entry name" value="NT_sf"/>
</dbReference>